<organism evidence="8">
    <name type="scientific">Paracoccus halophilus</name>
    <dbReference type="NCBI Taxonomy" id="376733"/>
    <lineage>
        <taxon>Bacteria</taxon>
        <taxon>Pseudomonadati</taxon>
        <taxon>Pseudomonadota</taxon>
        <taxon>Alphaproteobacteria</taxon>
        <taxon>Rhodobacterales</taxon>
        <taxon>Paracoccaceae</taxon>
        <taxon>Paracoccus</taxon>
    </lineage>
</organism>
<feature type="domain" description="Transposase DDE" evidence="7">
    <location>
        <begin position="309"/>
        <end position="386"/>
    </location>
</feature>
<dbReference type="eggNOG" id="COG3039">
    <property type="taxonomic scope" value="Bacteria"/>
</dbReference>
<feature type="compositionally biased region" description="Polar residues" evidence="5">
    <location>
        <begin position="187"/>
        <end position="209"/>
    </location>
</feature>
<sequence>MRGTDEASESLFSYVDLEERIPAGHPLHKIRQIVNDALTSLDAEFDALYTDFGRPSIAPERLIRASLLQILFSVRSERQLMEQMDYNLLFRWFVGLGIDDPVWVPTVFSKNRDRLLTTDMSRKVMAAILAHPQVKPLLSDEHFSVDGTLVKAWASMKSFQPKEGTAPPQNDDPSGPPSPPADETSPDTDQAQQTETQPMTDTPRQTRNPEVNFRGQKRSNATHASVTDPDARLYKKAPGAAAMLCFMGHTLMENRNGLVVQAELTHADGHGERKAALEMINRHSPGSTRRLTLGADKGYDSADFVADLRRMVVTPHVAQKARHSAIDGRTTRNLGYALSQRRRKKIEEPFGWAKTVGGMSQTVHRGLDRVCAQFTMTMAACNLARLPKLLTA</sequence>
<evidence type="ECO:0000256" key="1">
    <source>
        <dbReference type="ARBA" id="ARBA00010075"/>
    </source>
</evidence>
<evidence type="ECO:0000256" key="5">
    <source>
        <dbReference type="SAM" id="MobiDB-lite"/>
    </source>
</evidence>
<dbReference type="PANTHER" id="PTHR35604:SF2">
    <property type="entry name" value="TRANSPOSASE INSH FOR INSERTION SEQUENCE ELEMENT IS5A-RELATED"/>
    <property type="match status" value="1"/>
</dbReference>
<evidence type="ECO:0000259" key="7">
    <source>
        <dbReference type="Pfam" id="PF13751"/>
    </source>
</evidence>
<dbReference type="PANTHER" id="PTHR35604">
    <property type="entry name" value="TRANSPOSASE INSH FOR INSERTION SEQUENCE ELEMENT IS5A-RELATED"/>
    <property type="match status" value="1"/>
</dbReference>
<feature type="domain" description="Transposase InsH N-terminal" evidence="6">
    <location>
        <begin position="16"/>
        <end position="114"/>
    </location>
</feature>
<dbReference type="RefSeq" id="WP_036744399.1">
    <property type="nucleotide sequence ID" value="NZ_JRKN01000090.1"/>
</dbReference>
<keyword evidence="4" id="KW-0233">DNA recombination</keyword>
<keyword evidence="3" id="KW-0238">DNA-binding</keyword>
<evidence type="ECO:0000256" key="2">
    <source>
        <dbReference type="ARBA" id="ARBA00022578"/>
    </source>
</evidence>
<dbReference type="InterPro" id="IPR047959">
    <property type="entry name" value="Transpos_IS5"/>
</dbReference>
<evidence type="ECO:0000313" key="8">
    <source>
        <dbReference type="EMBL" id="ADF28552.1"/>
    </source>
</evidence>
<dbReference type="EMBL" id="JRKN01000090">
    <property type="protein sequence ID" value="KGJ01470.1"/>
    <property type="molecule type" value="Genomic_DNA"/>
</dbReference>
<protein>
    <submittedName>
        <fullName evidence="8 9">Transposase</fullName>
    </submittedName>
</protein>
<keyword evidence="10" id="KW-1185">Reference proteome</keyword>
<name>D5LG56_9RHOB</name>
<dbReference type="EMBL" id="GU826205">
    <property type="protein sequence ID" value="ADF28552.1"/>
    <property type="molecule type" value="Genomic_DNA"/>
</dbReference>
<keyword evidence="2" id="KW-0815">Transposition</keyword>
<dbReference type="STRING" id="376733.SAMN04487972_14417"/>
<dbReference type="AlphaFoldDB" id="D5LG56"/>
<dbReference type="GO" id="GO:0006310">
    <property type="term" value="P:DNA recombination"/>
    <property type="evidence" value="ECO:0007669"/>
    <property type="project" value="UniProtKB-KW"/>
</dbReference>
<dbReference type="InterPro" id="IPR025668">
    <property type="entry name" value="Tnp_DDE_dom"/>
</dbReference>
<gene>
    <name evidence="9" type="ORF">IT41_19960</name>
</gene>
<comment type="similarity">
    <text evidence="1">Belongs to the transposase 11 family.</text>
</comment>
<accession>D5LG56</accession>
<evidence type="ECO:0000313" key="9">
    <source>
        <dbReference type="EMBL" id="KGJ01470.1"/>
    </source>
</evidence>
<dbReference type="NCBIfam" id="NF033581">
    <property type="entry name" value="transpos_IS5_4"/>
    <property type="match status" value="1"/>
</dbReference>
<dbReference type="Proteomes" id="UP000029846">
    <property type="component" value="Unassembled WGS sequence"/>
</dbReference>
<reference evidence="8" key="1">
    <citation type="journal article" date="2012" name="PLoS ONE">
        <title>Insights into the Transposable Mobilome of Paracoccus spp. (Alphaproteobacteria).</title>
        <authorList>
            <person name="Dziewit L."/>
            <person name="Baj J."/>
            <person name="Szuplewska M."/>
            <person name="Maj A."/>
            <person name="Tabin M."/>
            <person name="Czyzkowska A."/>
            <person name="Skrzypczyk G."/>
            <person name="Adamczuk M."/>
            <person name="Sitarek T."/>
            <person name="Stawinski P."/>
            <person name="Tudek A."/>
            <person name="Wanasz K."/>
            <person name="Wardal E."/>
            <person name="Piechucka E."/>
            <person name="Bartosik D."/>
        </authorList>
    </citation>
    <scope>NUCLEOTIDE SEQUENCE</scope>
    <source>
        <strain evidence="8">JCM 14014</strain>
    </source>
</reference>
<evidence type="ECO:0000256" key="3">
    <source>
        <dbReference type="ARBA" id="ARBA00023125"/>
    </source>
</evidence>
<evidence type="ECO:0000313" key="10">
    <source>
        <dbReference type="Proteomes" id="UP000029846"/>
    </source>
</evidence>
<feature type="region of interest" description="Disordered" evidence="5">
    <location>
        <begin position="159"/>
        <end position="230"/>
    </location>
</feature>
<dbReference type="Pfam" id="PF13751">
    <property type="entry name" value="DDE_Tnp_1_6"/>
    <property type="match status" value="1"/>
</dbReference>
<evidence type="ECO:0000259" key="6">
    <source>
        <dbReference type="Pfam" id="PF05598"/>
    </source>
</evidence>
<dbReference type="InterPro" id="IPR008490">
    <property type="entry name" value="Transposase_InsH_N"/>
</dbReference>
<proteinExistence type="inferred from homology"/>
<reference evidence="9 10" key="3">
    <citation type="submission" date="2014-10" db="EMBL/GenBank/DDBJ databases">
        <title>Paracoccus sanguinis sp. nov., isolated from clinical specimens of New York State patients.</title>
        <authorList>
            <person name="Mingle L.A."/>
            <person name="Cole J.A."/>
            <person name="Lapierre P."/>
            <person name="Musser K.A."/>
        </authorList>
    </citation>
    <scope>NUCLEOTIDE SEQUENCE [LARGE SCALE GENOMIC DNA]</scope>
    <source>
        <strain evidence="9 10">JCM 14014</strain>
    </source>
</reference>
<dbReference type="GO" id="GO:0032196">
    <property type="term" value="P:transposition"/>
    <property type="evidence" value="ECO:0007669"/>
    <property type="project" value="UniProtKB-KW"/>
</dbReference>
<dbReference type="Pfam" id="PF05598">
    <property type="entry name" value="DUF772"/>
    <property type="match status" value="1"/>
</dbReference>
<dbReference type="GO" id="GO:0003677">
    <property type="term" value="F:DNA binding"/>
    <property type="evidence" value="ECO:0007669"/>
    <property type="project" value="UniProtKB-KW"/>
</dbReference>
<reference evidence="9 10" key="2">
    <citation type="submission" date="2014-09" db="EMBL/GenBank/DDBJ databases">
        <authorList>
            <person name="McGinnis J.M."/>
            <person name="Wolfgang W.J."/>
        </authorList>
    </citation>
    <scope>NUCLEOTIDE SEQUENCE [LARGE SCALE GENOMIC DNA]</scope>
    <source>
        <strain evidence="9 10">JCM 14014</strain>
    </source>
</reference>
<evidence type="ECO:0000256" key="4">
    <source>
        <dbReference type="ARBA" id="ARBA00023172"/>
    </source>
</evidence>